<dbReference type="AlphaFoldDB" id="A0A914YTP4"/>
<feature type="compositionally biased region" description="Polar residues" evidence="1">
    <location>
        <begin position="169"/>
        <end position="183"/>
    </location>
</feature>
<evidence type="ECO:0000313" key="3">
    <source>
        <dbReference type="Proteomes" id="UP000887577"/>
    </source>
</evidence>
<feature type="region of interest" description="Disordered" evidence="1">
    <location>
        <begin position="50"/>
        <end position="76"/>
    </location>
</feature>
<sequence length="329" mass="36984">MADTVLIETTQKVAGETHYFGEPLALGIIAALIVIGIICIAKMWHRRHSPNSSDSAVPDLHNPQKQKGEDPSSIIISSSWSSGEEHVFYPPPPPLQNGQKLKPLSINRVETKQQQQLQNVLPKLQETHFCPHSRENNPKETIQYALHAAPIRPKPMTPPPSNATTPTTLSSQKSSQTHNSARSITPRRHLPHHSYRSHHNRNNQNIGNKVAPKSEQKSEDINEQSSTTNMMAMNKMTKEDAKRMRRPIRRPIRKPIRRPQPVSAEAITAAAASGTSSNDGQTLPSEDLKDHRQHLFSQEHIVDYQKNEEMLKSDNTQNDEAVEMPTKQK</sequence>
<dbReference type="Proteomes" id="UP000887577">
    <property type="component" value="Unplaced"/>
</dbReference>
<evidence type="ECO:0000313" key="4">
    <source>
        <dbReference type="WBParaSite" id="PSU_v2.g3526.t1"/>
    </source>
</evidence>
<proteinExistence type="predicted"/>
<feature type="compositionally biased region" description="Low complexity" evidence="1">
    <location>
        <begin position="259"/>
        <end position="277"/>
    </location>
</feature>
<feature type="compositionally biased region" description="Basic residues" evidence="1">
    <location>
        <begin position="185"/>
        <end position="201"/>
    </location>
</feature>
<name>A0A914YTP4_9BILA</name>
<protein>
    <submittedName>
        <fullName evidence="4">Uncharacterized protein</fullName>
    </submittedName>
</protein>
<organism evidence="3 4">
    <name type="scientific">Panagrolaimus superbus</name>
    <dbReference type="NCBI Taxonomy" id="310955"/>
    <lineage>
        <taxon>Eukaryota</taxon>
        <taxon>Metazoa</taxon>
        <taxon>Ecdysozoa</taxon>
        <taxon>Nematoda</taxon>
        <taxon>Chromadorea</taxon>
        <taxon>Rhabditida</taxon>
        <taxon>Tylenchina</taxon>
        <taxon>Panagrolaimomorpha</taxon>
        <taxon>Panagrolaimoidea</taxon>
        <taxon>Panagrolaimidae</taxon>
        <taxon>Panagrolaimus</taxon>
    </lineage>
</organism>
<evidence type="ECO:0000256" key="2">
    <source>
        <dbReference type="SAM" id="Phobius"/>
    </source>
</evidence>
<keyword evidence="2" id="KW-1133">Transmembrane helix</keyword>
<evidence type="ECO:0000256" key="1">
    <source>
        <dbReference type="SAM" id="MobiDB-lite"/>
    </source>
</evidence>
<accession>A0A914YTP4</accession>
<keyword evidence="2" id="KW-0472">Membrane</keyword>
<keyword evidence="3" id="KW-1185">Reference proteome</keyword>
<feature type="region of interest" description="Disordered" evidence="1">
    <location>
        <begin position="151"/>
        <end position="329"/>
    </location>
</feature>
<feature type="compositionally biased region" description="Basic and acidic residues" evidence="1">
    <location>
        <begin position="300"/>
        <end position="312"/>
    </location>
</feature>
<dbReference type="WBParaSite" id="PSU_v2.g3526.t1">
    <property type="protein sequence ID" value="PSU_v2.g3526.t1"/>
    <property type="gene ID" value="PSU_v2.g3526"/>
</dbReference>
<feature type="compositionally biased region" description="Pro residues" evidence="1">
    <location>
        <begin position="152"/>
        <end position="161"/>
    </location>
</feature>
<keyword evidence="2" id="KW-0812">Transmembrane</keyword>
<feature type="transmembrane region" description="Helical" evidence="2">
    <location>
        <begin position="24"/>
        <end position="44"/>
    </location>
</feature>
<feature type="compositionally biased region" description="Basic residues" evidence="1">
    <location>
        <begin position="243"/>
        <end position="257"/>
    </location>
</feature>
<reference evidence="4" key="1">
    <citation type="submission" date="2022-11" db="UniProtKB">
        <authorList>
            <consortium name="WormBaseParasite"/>
        </authorList>
    </citation>
    <scope>IDENTIFICATION</scope>
</reference>